<dbReference type="SUPFAM" id="SSF54373">
    <property type="entry name" value="FAD-linked reductases, C-terminal domain"/>
    <property type="match status" value="1"/>
</dbReference>
<reference evidence="4 5" key="1">
    <citation type="journal article" date="2021" name="Int. J. Syst. Evol. Microbiol.">
        <title>Reticulibacter mediterranei gen. nov., sp. nov., within the new family Reticulibacteraceae fam. nov., and Ktedonospora formicarum gen. nov., sp. nov., Ktedonobacter robiniae sp. nov., Dictyobacter formicarum sp. nov. and Dictyobacter arantiisoli sp. nov., belonging to the class Ktedonobacteria.</title>
        <authorList>
            <person name="Yabe S."/>
            <person name="Zheng Y."/>
            <person name="Wang C.M."/>
            <person name="Sakai Y."/>
            <person name="Abe K."/>
            <person name="Yokota A."/>
            <person name="Donadio S."/>
            <person name="Cavaletti L."/>
            <person name="Monciardini P."/>
        </authorList>
    </citation>
    <scope>NUCLEOTIDE SEQUENCE [LARGE SCALE GENOMIC DNA]</scope>
    <source>
        <strain evidence="4 5">SOSP1-30</strain>
    </source>
</reference>
<dbReference type="InterPro" id="IPR002937">
    <property type="entry name" value="Amino_oxidase"/>
</dbReference>
<accession>A0ABQ3V593</accession>
<comment type="caution">
    <text evidence="4">The sequence shown here is derived from an EMBL/GenBank/DDBJ whole genome shotgun (WGS) entry which is preliminary data.</text>
</comment>
<feature type="domain" description="Amine oxidase" evidence="3">
    <location>
        <begin position="13"/>
        <end position="96"/>
    </location>
</feature>
<protein>
    <recommendedName>
        <fullName evidence="3">Amine oxidase domain-containing protein</fullName>
    </recommendedName>
</protein>
<evidence type="ECO:0000313" key="5">
    <source>
        <dbReference type="Proteomes" id="UP000654345"/>
    </source>
</evidence>
<evidence type="ECO:0000313" key="4">
    <source>
        <dbReference type="EMBL" id="GHO59742.1"/>
    </source>
</evidence>
<sequence length="456" mass="50023">MPTTDVLIIGAGIAGLGAALKLQRQGYQVTILEARDRAGGRIATVEHQQPSSHINGTRANAWSELGAEFVHGMEPHLLSLFNEAGLLLNEESGTFSFIHSGQVLDAHEDVKGSATILAALYAYVGPDCSAQDFLQQHFASKHWQQARAQVVSYIEGFNAARLEDVSVHWLQQCQHAADSINEERQFRPLFGYSRLIDWLVQQLGSENIVYEQEVQRLSWSPGSVTVQTRNAQGEIENWQGYATIVTVPLGVWQAQAGARGAIAYDPDLPGKWKAAQDLRMGAAMRVVFHFDDFFWEQEGEQQQTALPGLGFLRSDDPTFPVWWTQSPLRVPTLTAWVGGTQALPLVKADETSLVEQALQALSRTIGRSVETLQSHILSTATHNWSRDPYSRGAYSYVPIGAVDAPARLAEPLENTLFFAGEATDTLGFTGTVHSALLTGYRAASEVTTVLRPSSSH</sequence>
<evidence type="ECO:0000259" key="3">
    <source>
        <dbReference type="Pfam" id="PF01593"/>
    </source>
</evidence>
<dbReference type="Pfam" id="PF01593">
    <property type="entry name" value="Amino_oxidase"/>
    <property type="match status" value="2"/>
</dbReference>
<dbReference type="RefSeq" id="WP_201375903.1">
    <property type="nucleotide sequence ID" value="NZ_BNJG01000003.1"/>
</dbReference>
<dbReference type="PANTHER" id="PTHR10742">
    <property type="entry name" value="FLAVIN MONOAMINE OXIDASE"/>
    <property type="match status" value="1"/>
</dbReference>
<dbReference type="PANTHER" id="PTHR10742:SF410">
    <property type="entry name" value="LYSINE-SPECIFIC HISTONE DEMETHYLASE 2"/>
    <property type="match status" value="1"/>
</dbReference>
<name>A0ABQ3V593_9CHLR</name>
<dbReference type="Proteomes" id="UP000654345">
    <property type="component" value="Unassembled WGS sequence"/>
</dbReference>
<evidence type="ECO:0000256" key="2">
    <source>
        <dbReference type="ARBA" id="ARBA00023002"/>
    </source>
</evidence>
<gene>
    <name evidence="4" type="ORF">KSB_82170</name>
</gene>
<feature type="domain" description="Amine oxidase" evidence="3">
    <location>
        <begin position="131"/>
        <end position="446"/>
    </location>
</feature>
<comment type="cofactor">
    <cofactor evidence="1">
        <name>FAD</name>
        <dbReference type="ChEBI" id="CHEBI:57692"/>
    </cofactor>
</comment>
<dbReference type="InterPro" id="IPR050281">
    <property type="entry name" value="Flavin_monoamine_oxidase"/>
</dbReference>
<organism evidence="4 5">
    <name type="scientific">Ktedonobacter robiniae</name>
    <dbReference type="NCBI Taxonomy" id="2778365"/>
    <lineage>
        <taxon>Bacteria</taxon>
        <taxon>Bacillati</taxon>
        <taxon>Chloroflexota</taxon>
        <taxon>Ktedonobacteria</taxon>
        <taxon>Ktedonobacterales</taxon>
        <taxon>Ktedonobacteraceae</taxon>
        <taxon>Ktedonobacter</taxon>
    </lineage>
</organism>
<keyword evidence="2" id="KW-0560">Oxidoreductase</keyword>
<dbReference type="InterPro" id="IPR001613">
    <property type="entry name" value="Flavin_amine_oxidase"/>
</dbReference>
<dbReference type="EMBL" id="BNJG01000003">
    <property type="protein sequence ID" value="GHO59742.1"/>
    <property type="molecule type" value="Genomic_DNA"/>
</dbReference>
<dbReference type="Gene3D" id="3.50.50.60">
    <property type="entry name" value="FAD/NAD(P)-binding domain"/>
    <property type="match status" value="1"/>
</dbReference>
<dbReference type="InterPro" id="IPR036188">
    <property type="entry name" value="FAD/NAD-bd_sf"/>
</dbReference>
<dbReference type="SUPFAM" id="SSF51905">
    <property type="entry name" value="FAD/NAD(P)-binding domain"/>
    <property type="match status" value="1"/>
</dbReference>
<evidence type="ECO:0000256" key="1">
    <source>
        <dbReference type="ARBA" id="ARBA00001974"/>
    </source>
</evidence>
<keyword evidence="5" id="KW-1185">Reference proteome</keyword>
<dbReference type="PRINTS" id="PR00757">
    <property type="entry name" value="AMINEOXDASEF"/>
</dbReference>
<proteinExistence type="predicted"/>